<dbReference type="InterPro" id="IPR008707">
    <property type="entry name" value="B-propeller_PilY1"/>
</dbReference>
<dbReference type="SUPFAM" id="SSF50998">
    <property type="entry name" value="Quinoprotein alcohol dehydrogenase-like"/>
    <property type="match status" value="1"/>
</dbReference>
<dbReference type="GO" id="GO:0009289">
    <property type="term" value="C:pilus"/>
    <property type="evidence" value="ECO:0007669"/>
    <property type="project" value="UniProtKB-SubCell"/>
</dbReference>
<dbReference type="Pfam" id="PF05567">
    <property type="entry name" value="T4P_PilY1"/>
    <property type="match status" value="1"/>
</dbReference>
<comment type="caution">
    <text evidence="10">The sequence shown here is derived from an EMBL/GenBank/DDBJ whole genome shotgun (WGS) entry which is preliminary data.</text>
</comment>
<evidence type="ECO:0000256" key="6">
    <source>
        <dbReference type="ARBA" id="ARBA00023263"/>
    </source>
</evidence>
<feature type="domain" description="PilY1 beta-propeller" evidence="9">
    <location>
        <begin position="749"/>
        <end position="1091"/>
    </location>
</feature>
<gene>
    <name evidence="10" type="ORF">DDK22_10530</name>
</gene>
<evidence type="ECO:0000256" key="8">
    <source>
        <dbReference type="SAM" id="SignalP"/>
    </source>
</evidence>
<dbReference type="GO" id="GO:0046872">
    <property type="term" value="F:metal ion binding"/>
    <property type="evidence" value="ECO:0007669"/>
    <property type="project" value="UniProtKB-KW"/>
</dbReference>
<evidence type="ECO:0000256" key="7">
    <source>
        <dbReference type="SAM" id="MobiDB-lite"/>
    </source>
</evidence>
<keyword evidence="4" id="KW-0479">Metal-binding</keyword>
<evidence type="ECO:0000256" key="5">
    <source>
        <dbReference type="ARBA" id="ARBA00022837"/>
    </source>
</evidence>
<feature type="chain" id="PRO_5016736092" evidence="8">
    <location>
        <begin position="26"/>
        <end position="1281"/>
    </location>
</feature>
<sequence>MSRIRKFLFAAMAALLSLPAGALLAATEQSSLATVKIAQAPLYGRNQNIHPNLLLTLSVEFPTVGAAYRSGTYSPATEYIGYFNPLKCYNYSGGGTSNGYFVIAGDANTADHTCAGQFSGNFMNWATASAIDMLRYALTGGDRVVDTATQTILQRAVLQDSFFNSSSYFPRKTYDKASSVTPFTSRTLYITSCGNKVFFGDSTESGASCSSPGKYKNQGTYLVRVQVCDASEAKSRTDLCKLYRTGYKPAGEMQRNADKVRFGAFGYLNDSASTRYGGVLRAPLKYVGPNTVDSNFNQASNLRREWDDDGVFIQNPESASENISGVINYLNQFGRSGAYKSLDPVGELYYESIRYLQGRQPTPEAIDNASAYKDGFPVYTQWTDPILASCQKNYVLAIADINTHWDRYIPGNTRTTYLSGGKQVSANDSARPADAISKYSKYSFDVTTWTQAVADLESLGTSGNSRPDASLANLAGADTGSSGHGTYYMAGVAYWAHTYGFRPDMPELRVTTFSIDVNENGDGSVGDEQRRSQMYLAAKYGGFDDQNGDGNPFRTKGASGTTVTSNAEWESSGGSNVPANWFLAGQPAAMIASIKKVFAQIVNAAGTLSGVALTSSQVASDTLLFTPGFDQRWNGRLSALAVTNDPNTGVQISNTETWEAGKVLTARTAARNLLTWVPSGTADNAGTGAGAGATFEWKSLNAAQKAALKIAPTETDTVAQSRLSYLRGERSQEQATGSTGTMRLRDSLLGDIVNSGPVYMAAPSGTIAESDYTAFYKAHSQRTAAVYIGANDGMLHAFNAANGSELFAYVPNAVFANLAQLTTPSYIHRPYVDATPAVAEARVGNAWQTVLVSGMGGGAQGLFALNVSDPASVGTGNVLWEFTDKDDADMGNVMSPPQIVKLFAGKDSDNKPVYKWFAMTGNGLNANDADGASNPAAPSVLFIVALDKPAGTPWQLGVNYWKISMAADATASIANGLISPALVRLTDGQTVAAYAGDLQGRLWKFILNGGPSTWNAAGALPYYGGGNYGRPLFQARDASGKPQPITVQPKWVYAPGGYMVVFGTGKYLEPADTITTGTLTRNTMYGIYDAGGSQSIANRSMLNPVTLTRNSKGAYEYSSRSYSLGSKTGQKAGWYFDFPGNGERQVTALVPAYGKIWFNSLMTGDDLCGAASNSGLYQINALTGMPATGTSTGDPSTFGILGAPVLIQTRTTVDPQRNAVGQITTLKFIDVFSFGASGGGRSAGASLSSRPLVSGNTATDGGHPTTGRLGWREIRNFGAAK</sequence>
<evidence type="ECO:0000256" key="4">
    <source>
        <dbReference type="ARBA" id="ARBA00022723"/>
    </source>
</evidence>
<organism evidence="10 11">
    <name type="scientific">Cupriavidus necator</name>
    <name type="common">Alcaligenes eutrophus</name>
    <name type="synonym">Ralstonia eutropha</name>
    <dbReference type="NCBI Taxonomy" id="106590"/>
    <lineage>
        <taxon>Bacteria</taxon>
        <taxon>Pseudomonadati</taxon>
        <taxon>Pseudomonadota</taxon>
        <taxon>Betaproteobacteria</taxon>
        <taxon>Burkholderiales</taxon>
        <taxon>Burkholderiaceae</taxon>
        <taxon>Cupriavidus</taxon>
    </lineage>
</organism>
<dbReference type="EMBL" id="QDHA01000023">
    <property type="protein sequence ID" value="RCJ08670.1"/>
    <property type="molecule type" value="Genomic_DNA"/>
</dbReference>
<name>A0A367PLA9_CUPNE</name>
<evidence type="ECO:0000256" key="3">
    <source>
        <dbReference type="ARBA" id="ARBA00022558"/>
    </source>
</evidence>
<keyword evidence="8" id="KW-0732">Signal</keyword>
<keyword evidence="3" id="KW-1029">Fimbrium biogenesis</keyword>
<evidence type="ECO:0000256" key="1">
    <source>
        <dbReference type="ARBA" id="ARBA00004561"/>
    </source>
</evidence>
<protein>
    <submittedName>
        <fullName evidence="10">Pilus assembly protein PilY</fullName>
    </submittedName>
</protein>
<feature type="signal peptide" evidence="8">
    <location>
        <begin position="1"/>
        <end position="25"/>
    </location>
</feature>
<evidence type="ECO:0000259" key="9">
    <source>
        <dbReference type="Pfam" id="PF05567"/>
    </source>
</evidence>
<comment type="similarity">
    <text evidence="2">Belongs to the PilY1 family.</text>
</comment>
<feature type="compositionally biased region" description="Polar residues" evidence="7">
    <location>
        <begin position="558"/>
        <end position="573"/>
    </location>
</feature>
<dbReference type="InterPro" id="IPR011047">
    <property type="entry name" value="Quinoprotein_ADH-like_sf"/>
</dbReference>
<comment type="subcellular location">
    <subcellularLocation>
        <location evidence="1">Fimbrium</location>
    </subcellularLocation>
</comment>
<evidence type="ECO:0000313" key="10">
    <source>
        <dbReference type="EMBL" id="RCJ08670.1"/>
    </source>
</evidence>
<keyword evidence="6" id="KW-0281">Fimbrium</keyword>
<feature type="region of interest" description="Disordered" evidence="7">
    <location>
        <begin position="547"/>
        <end position="573"/>
    </location>
</feature>
<accession>A0A367PLA9</accession>
<reference evidence="10 11" key="1">
    <citation type="submission" date="2018-04" db="EMBL/GenBank/DDBJ databases">
        <title>Cupriavidus necator CR12 genome sequencing and assembly.</title>
        <authorList>
            <person name="Ben Fekih I."/>
            <person name="Mazhar H.S."/>
            <person name="Bello S.K."/>
            <person name="Rensing C."/>
        </authorList>
    </citation>
    <scope>NUCLEOTIDE SEQUENCE [LARGE SCALE GENOMIC DNA]</scope>
    <source>
        <strain evidence="10 11">CR12</strain>
    </source>
</reference>
<dbReference type="Proteomes" id="UP000253501">
    <property type="component" value="Unassembled WGS sequence"/>
</dbReference>
<proteinExistence type="inferred from homology"/>
<evidence type="ECO:0000313" key="11">
    <source>
        <dbReference type="Proteomes" id="UP000253501"/>
    </source>
</evidence>
<dbReference type="RefSeq" id="WP_114131898.1">
    <property type="nucleotide sequence ID" value="NZ_CP068434.1"/>
</dbReference>
<keyword evidence="5" id="KW-0106">Calcium</keyword>
<evidence type="ECO:0000256" key="2">
    <source>
        <dbReference type="ARBA" id="ARBA00008387"/>
    </source>
</evidence>